<dbReference type="InterPro" id="IPR011629">
    <property type="entry name" value="CobW-like_C"/>
</dbReference>
<comment type="caution">
    <text evidence="5">The sequence shown here is derived from an EMBL/GenBank/DDBJ whole genome shotgun (WGS) entry which is preliminary data.</text>
</comment>
<name>A0ABS3UF41_9ACTN</name>
<dbReference type="RefSeq" id="WP_208466594.1">
    <property type="nucleotide sequence ID" value="NZ_JAGFNS010000004.1"/>
</dbReference>
<dbReference type="PANTHER" id="PTHR43603">
    <property type="entry name" value="COBW DOMAIN-CONTAINING PROTEIN DDB_G0274527"/>
    <property type="match status" value="1"/>
</dbReference>
<evidence type="ECO:0000256" key="1">
    <source>
        <dbReference type="ARBA" id="ARBA00022741"/>
    </source>
</evidence>
<accession>A0ABS3UF41</accession>
<organism evidence="5 6">
    <name type="scientific">Actinoplanes flavus</name>
    <dbReference type="NCBI Taxonomy" id="2820290"/>
    <lineage>
        <taxon>Bacteria</taxon>
        <taxon>Bacillati</taxon>
        <taxon>Actinomycetota</taxon>
        <taxon>Actinomycetes</taxon>
        <taxon>Micromonosporales</taxon>
        <taxon>Micromonosporaceae</taxon>
        <taxon>Actinoplanes</taxon>
    </lineage>
</organism>
<dbReference type="PANTHER" id="PTHR43603:SF1">
    <property type="entry name" value="ZINC-REGULATED GTPASE METALLOPROTEIN ACTIVATOR 1"/>
    <property type="match status" value="1"/>
</dbReference>
<feature type="domain" description="CobW C-terminal" evidence="4">
    <location>
        <begin position="193"/>
        <end position="308"/>
    </location>
</feature>
<dbReference type="InterPro" id="IPR036627">
    <property type="entry name" value="CobW-likC_sf"/>
</dbReference>
<reference evidence="5 6" key="1">
    <citation type="submission" date="2021-03" db="EMBL/GenBank/DDBJ databases">
        <title>Actinoplanes flavus sp. nov., a novel actinomycete isolated from Coconut Palm rhizosphere soil.</title>
        <authorList>
            <person name="Luo X."/>
        </authorList>
    </citation>
    <scope>NUCLEOTIDE SEQUENCE [LARGE SCALE GENOMIC DNA]</scope>
    <source>
        <strain evidence="5 6">NEAU-H7</strain>
    </source>
</reference>
<dbReference type="SUPFAM" id="SSF90002">
    <property type="entry name" value="Hypothetical protein YjiA, C-terminal domain"/>
    <property type="match status" value="1"/>
</dbReference>
<dbReference type="Gene3D" id="3.30.1220.10">
    <property type="entry name" value="CobW-like, C-terminal domain"/>
    <property type="match status" value="1"/>
</dbReference>
<evidence type="ECO:0000256" key="2">
    <source>
        <dbReference type="ARBA" id="ARBA00023186"/>
    </source>
</evidence>
<keyword evidence="2" id="KW-0143">Chaperone</keyword>
<dbReference type="EMBL" id="JAGFNS010000004">
    <property type="protein sequence ID" value="MBO3737380.1"/>
    <property type="molecule type" value="Genomic_DNA"/>
</dbReference>
<proteinExistence type="predicted"/>
<keyword evidence="1" id="KW-0547">Nucleotide-binding</keyword>
<sequence length="347" mass="38086">MTTVTPLFGFWPHVTGTVAARLLADRPSRLITWSTLDDLLAIAGRHDGDLLVVFPETGEPDRLRLDWATADPPPGVSLGRTVTAVAADLLLDALTDETVLPETGDGRGIGDIVAHQIEQADTIVLADLPDDDPWEADRLRVLLHRLAPWAAVLTAADTHPPAVAHRPVPLTPVTRGLRGRPVGLHEPLPVNGVVSSVFKARRPFHPERLHAALDDVIDQVLRSRGHLWLASRPELVMSWESAATPHLAPASVWLAGLSDEAWRTVHAERRIAADLDWDPYYGDRHHHLAFIGFDLDPVRLHRTLTACLLTDEELSRGEAGWRRLPDPFPRTSTGGLTVRVDPPPHPA</sequence>
<keyword evidence="6" id="KW-1185">Reference proteome</keyword>
<evidence type="ECO:0000256" key="3">
    <source>
        <dbReference type="SAM" id="MobiDB-lite"/>
    </source>
</evidence>
<feature type="region of interest" description="Disordered" evidence="3">
    <location>
        <begin position="325"/>
        <end position="347"/>
    </location>
</feature>
<dbReference type="InterPro" id="IPR051927">
    <property type="entry name" value="Zn_Chap_cDPG_Synth"/>
</dbReference>
<protein>
    <submittedName>
        <fullName evidence="5">GTP-binding protein</fullName>
    </submittedName>
</protein>
<evidence type="ECO:0000259" key="4">
    <source>
        <dbReference type="SMART" id="SM00833"/>
    </source>
</evidence>
<evidence type="ECO:0000313" key="5">
    <source>
        <dbReference type="EMBL" id="MBO3737380.1"/>
    </source>
</evidence>
<evidence type="ECO:0000313" key="6">
    <source>
        <dbReference type="Proteomes" id="UP000679690"/>
    </source>
</evidence>
<dbReference type="SMART" id="SM00833">
    <property type="entry name" value="CobW_C"/>
    <property type="match status" value="1"/>
</dbReference>
<dbReference type="Pfam" id="PF07683">
    <property type="entry name" value="CobW_C"/>
    <property type="match status" value="1"/>
</dbReference>
<gene>
    <name evidence="5" type="ORF">J5X75_07590</name>
</gene>
<dbReference type="Proteomes" id="UP000679690">
    <property type="component" value="Unassembled WGS sequence"/>
</dbReference>